<dbReference type="EMBL" id="NXLQ01000001">
    <property type="protein sequence ID" value="RDU67527.1"/>
    <property type="molecule type" value="Genomic_DNA"/>
</dbReference>
<dbReference type="SMART" id="SM00244">
    <property type="entry name" value="PHB"/>
    <property type="match status" value="1"/>
</dbReference>
<name>A0A3D8IQG0_9HELI</name>
<keyword evidence="4" id="KW-0812">Transmembrane</keyword>
<feature type="transmembrane region" description="Helical" evidence="4">
    <location>
        <begin position="97"/>
        <end position="115"/>
    </location>
</feature>
<dbReference type="PANTHER" id="PTHR23222">
    <property type="entry name" value="PROHIBITIN"/>
    <property type="match status" value="1"/>
</dbReference>
<dbReference type="InterPro" id="IPR036013">
    <property type="entry name" value="Band_7/SPFH_dom_sf"/>
</dbReference>
<feature type="domain" description="Band 7" evidence="5">
    <location>
        <begin position="74"/>
        <end position="256"/>
    </location>
</feature>
<feature type="compositionally biased region" description="Low complexity" evidence="3">
    <location>
        <begin position="26"/>
        <end position="45"/>
    </location>
</feature>
<evidence type="ECO:0000259" key="5">
    <source>
        <dbReference type="SMART" id="SM00244"/>
    </source>
</evidence>
<accession>A0A3D8IQG0</accession>
<organism evidence="6 7">
    <name type="scientific">Helicobacter didelphidarum</name>
    <dbReference type="NCBI Taxonomy" id="2040648"/>
    <lineage>
        <taxon>Bacteria</taxon>
        <taxon>Pseudomonadati</taxon>
        <taxon>Campylobacterota</taxon>
        <taxon>Epsilonproteobacteria</taxon>
        <taxon>Campylobacterales</taxon>
        <taxon>Helicobacteraceae</taxon>
        <taxon>Helicobacter</taxon>
    </lineage>
</organism>
<evidence type="ECO:0000256" key="3">
    <source>
        <dbReference type="SAM" id="MobiDB-lite"/>
    </source>
</evidence>
<proteinExistence type="predicted"/>
<comment type="caution">
    <text evidence="6">The sequence shown here is derived from an EMBL/GenBank/DDBJ whole genome shotgun (WGS) entry which is preliminary data.</text>
</comment>
<dbReference type="Pfam" id="PF01145">
    <property type="entry name" value="Band_7"/>
    <property type="match status" value="1"/>
</dbReference>
<feature type="region of interest" description="Disordered" evidence="3">
    <location>
        <begin position="1"/>
        <end position="45"/>
    </location>
</feature>
<evidence type="ECO:0000256" key="4">
    <source>
        <dbReference type="SAM" id="Phobius"/>
    </source>
</evidence>
<dbReference type="InterPro" id="IPR001107">
    <property type="entry name" value="Band_7"/>
</dbReference>
<keyword evidence="2" id="KW-0175">Coiled coil</keyword>
<dbReference type="GO" id="GO:0016020">
    <property type="term" value="C:membrane"/>
    <property type="evidence" value="ECO:0007669"/>
    <property type="project" value="UniProtKB-SubCell"/>
</dbReference>
<dbReference type="SUPFAM" id="SSF117892">
    <property type="entry name" value="Band 7/SPFH domain"/>
    <property type="match status" value="1"/>
</dbReference>
<evidence type="ECO:0000256" key="2">
    <source>
        <dbReference type="SAM" id="Coils"/>
    </source>
</evidence>
<comment type="subcellular location">
    <subcellularLocation>
        <location evidence="1">Membrane</location>
        <topology evidence="1">Single-pass membrane protein</topology>
    </subcellularLocation>
</comment>
<dbReference type="OrthoDB" id="9812991at2"/>
<gene>
    <name evidence="6" type="ORF">CQA53_00460</name>
</gene>
<dbReference type="Proteomes" id="UP000256379">
    <property type="component" value="Unassembled WGS sequence"/>
</dbReference>
<keyword evidence="4" id="KW-0472">Membrane</keyword>
<keyword evidence="7" id="KW-1185">Reference proteome</keyword>
<evidence type="ECO:0000313" key="7">
    <source>
        <dbReference type="Proteomes" id="UP000256379"/>
    </source>
</evidence>
<reference evidence="6 7" key="1">
    <citation type="submission" date="2018-04" db="EMBL/GenBank/DDBJ databases">
        <title>Novel Campyloabacter and Helicobacter Species and Strains.</title>
        <authorList>
            <person name="Mannion A.J."/>
            <person name="Shen Z."/>
            <person name="Fox J.G."/>
        </authorList>
    </citation>
    <scope>NUCLEOTIDE SEQUENCE [LARGE SCALE GENOMIC DNA]</scope>
    <source>
        <strain evidence="6 7">MIT 17-337</strain>
    </source>
</reference>
<feature type="coiled-coil region" evidence="2">
    <location>
        <begin position="248"/>
        <end position="282"/>
    </location>
</feature>
<protein>
    <recommendedName>
        <fullName evidence="5">Band 7 domain-containing protein</fullName>
    </recommendedName>
</protein>
<feature type="transmembrane region" description="Helical" evidence="4">
    <location>
        <begin position="56"/>
        <end position="77"/>
    </location>
</feature>
<dbReference type="PRINTS" id="PR00679">
    <property type="entry name" value="PROHIBITIN"/>
</dbReference>
<keyword evidence="4" id="KW-1133">Transmembrane helix</keyword>
<dbReference type="PANTHER" id="PTHR23222:SF0">
    <property type="entry name" value="PROHIBITIN 1"/>
    <property type="match status" value="1"/>
</dbReference>
<dbReference type="CDD" id="cd03401">
    <property type="entry name" value="SPFH_prohibitin"/>
    <property type="match status" value="1"/>
</dbReference>
<dbReference type="Gene3D" id="3.30.479.30">
    <property type="entry name" value="Band 7 domain"/>
    <property type="match status" value="1"/>
</dbReference>
<dbReference type="AlphaFoldDB" id="A0A3D8IQG0"/>
<dbReference type="RefSeq" id="WP_115542055.1">
    <property type="nucleotide sequence ID" value="NZ_NXLQ01000001.1"/>
</dbReference>
<dbReference type="InterPro" id="IPR000163">
    <property type="entry name" value="Prohibitin"/>
</dbReference>
<sequence length="355" mass="40017">MPIDLNEHRRKQNNNQPSQNVPPPNNNSNNRPNSNRNNGSGFNMNSIQMPNMNGKFVGFLITIAILIFFFILARPFIVINSGEVGIKVNLGEYQPAPLLPGLHFFVPILQNIIIVDTRVRTQHFISDDNTDRSQNASTKYKSPIQVRDKQALDVSIELTLKYRLEGDKASAMIRDYTMQWDENIVVPYIAEAVASTVGNFNAEELPSKRDEVARLIIASFKNKIASIKDQSIQFDSLELRKIILPQQIKDKIEQVQVAKQEAERAKQEANALRERAQGKADASITEAKGQAEANRLVSESLSSRLLELRQIEIQGKFNEALRDNRDAQIFLTPGGAVPNIWVDSKNKQRTTISNQ</sequence>
<evidence type="ECO:0000313" key="6">
    <source>
        <dbReference type="EMBL" id="RDU67527.1"/>
    </source>
</evidence>
<evidence type="ECO:0000256" key="1">
    <source>
        <dbReference type="ARBA" id="ARBA00004167"/>
    </source>
</evidence>